<evidence type="ECO:0000259" key="3">
    <source>
        <dbReference type="Pfam" id="PF00149"/>
    </source>
</evidence>
<feature type="chain" id="PRO_5033105244" evidence="2">
    <location>
        <begin position="29"/>
        <end position="699"/>
    </location>
</feature>
<accession>A0A7R7EKP6</accession>
<dbReference type="InterPro" id="IPR006146">
    <property type="entry name" value="5'-Nucleotdase_CS"/>
</dbReference>
<dbReference type="InterPro" id="IPR006179">
    <property type="entry name" value="5_nucleotidase/apyrase"/>
</dbReference>
<dbReference type="GO" id="GO:0030288">
    <property type="term" value="C:outer membrane-bounded periplasmic space"/>
    <property type="evidence" value="ECO:0007669"/>
    <property type="project" value="TreeGrafter"/>
</dbReference>
<dbReference type="GO" id="GO:0016788">
    <property type="term" value="F:hydrolase activity, acting on ester bonds"/>
    <property type="evidence" value="ECO:0007669"/>
    <property type="project" value="InterPro"/>
</dbReference>
<dbReference type="SUPFAM" id="SSF55816">
    <property type="entry name" value="5'-nucleotidase (syn. UDP-sugar hydrolase), C-terminal domain"/>
    <property type="match status" value="1"/>
</dbReference>
<dbReference type="GO" id="GO:0009166">
    <property type="term" value="P:nucleotide catabolic process"/>
    <property type="evidence" value="ECO:0007669"/>
    <property type="project" value="InterPro"/>
</dbReference>
<dbReference type="Gene3D" id="3.90.780.10">
    <property type="entry name" value="5'-Nucleotidase, C-terminal domain"/>
    <property type="match status" value="1"/>
</dbReference>
<dbReference type="InterPro" id="IPR029052">
    <property type="entry name" value="Metallo-depent_PP-like"/>
</dbReference>
<evidence type="ECO:0000313" key="5">
    <source>
        <dbReference type="EMBL" id="BCN30600.1"/>
    </source>
</evidence>
<dbReference type="Pfam" id="PF02872">
    <property type="entry name" value="5_nucleotid_C"/>
    <property type="match status" value="1"/>
</dbReference>
<dbReference type="AlphaFoldDB" id="A0A7R7EKP6"/>
<dbReference type="EMBL" id="AP024169">
    <property type="protein sequence ID" value="BCN30600.1"/>
    <property type="molecule type" value="Genomic_DNA"/>
</dbReference>
<dbReference type="KEGG" id="ahb:bsdtb5_18950"/>
<organism evidence="5 6">
    <name type="scientific">Anaeromicropila herbilytica</name>
    <dbReference type="NCBI Taxonomy" id="2785025"/>
    <lineage>
        <taxon>Bacteria</taxon>
        <taxon>Bacillati</taxon>
        <taxon>Bacillota</taxon>
        <taxon>Clostridia</taxon>
        <taxon>Lachnospirales</taxon>
        <taxon>Lachnospiraceae</taxon>
        <taxon>Anaeromicropila</taxon>
    </lineage>
</organism>
<feature type="domain" description="Calcineurin-like phosphoesterase" evidence="3">
    <location>
        <begin position="43"/>
        <end position="256"/>
    </location>
</feature>
<dbReference type="InterPro" id="IPR008334">
    <property type="entry name" value="5'-Nucleotdase_C"/>
</dbReference>
<reference evidence="5 6" key="1">
    <citation type="submission" date="2020-11" db="EMBL/GenBank/DDBJ databases">
        <title>Draft genome sequencing of a Lachnospiraceae strain isolated from anoxic soil subjected to BSD treatment.</title>
        <authorList>
            <person name="Uek A."/>
            <person name="Tonouchi A."/>
        </authorList>
    </citation>
    <scope>NUCLEOTIDE SEQUENCE [LARGE SCALE GENOMIC DNA]</scope>
    <source>
        <strain evidence="5 6">TB5</strain>
    </source>
</reference>
<dbReference type="GO" id="GO:0000166">
    <property type="term" value="F:nucleotide binding"/>
    <property type="evidence" value="ECO:0007669"/>
    <property type="project" value="UniProtKB-KW"/>
</dbReference>
<keyword evidence="1 2" id="KW-0732">Signal</keyword>
<dbReference type="InterPro" id="IPR036116">
    <property type="entry name" value="FN3_sf"/>
</dbReference>
<dbReference type="PANTHER" id="PTHR11575">
    <property type="entry name" value="5'-NUCLEOTIDASE-RELATED"/>
    <property type="match status" value="1"/>
</dbReference>
<sequence length="699" mass="76496">MKNSMKKVFAILLAVAMVFSGNSLMVSAETTTTSDANSVTIQVLSTSDLHGRFVPYDYAINAVDNSGSLAQVASVVKSLRNDNTLLLDVGDTIQDNSADLFLKDDLHPMIAGMNALGYDTWTVGNHEFNYGMDTLKKVIKQSKATVLGGNVYNTDGTSIAAPYKIFEKNGVKIAVVGMVTPNITKWDAQNLKSYKVTDPVKETKKVIDQIKDKVDVIIAAEHMGESNEYDVADSGIKDLAAACPEIDLIVAAHEHKGVEGVYYNNVLTVENKSGGQTVSKVDITLEKGADGKYVVKNRNSKLISTSTYKADPDMTNILAKYDTTAKADANVVIGKLKDGDLVPANEINGIPQAQLQESAMINLINQVQMYYTGAEVSAAAMFNSNANMKAGDIKKCDTALIYKYANTLYKVQMTGAQLKKYMEWSATYYNTYKDGDLTISFNPDVRAYNYDMFSGVKYDVNVSKEPGSRIENLRRMNGKAIKDTDVLIVAVNNYRANSQLLSYGPIFKEGEALPKLLATDVKSNIGGVRELIRDYITNVKKGVIKPELSGNWKVTGNTWNRDLHQKAAELINTGKITLPVSADGRTPNVKAITKADIAQYVTIAAPAQATMKSVKSKKAKTAVVTLNDMLEAEGYEISYSTDKNFVNDVKTITTDKNVATLTGLKSKKTYYVKVRALRKDFTETVLFGDYSTVMSVKVK</sequence>
<evidence type="ECO:0000256" key="1">
    <source>
        <dbReference type="ARBA" id="ARBA00022729"/>
    </source>
</evidence>
<dbReference type="Gene3D" id="3.60.21.10">
    <property type="match status" value="1"/>
</dbReference>
<comment type="similarity">
    <text evidence="2">Belongs to the 5'-nucleotidase family.</text>
</comment>
<dbReference type="InterPro" id="IPR004843">
    <property type="entry name" value="Calcineurin-like_PHP"/>
</dbReference>
<proteinExistence type="inferred from homology"/>
<evidence type="ECO:0000313" key="6">
    <source>
        <dbReference type="Proteomes" id="UP000595897"/>
    </source>
</evidence>
<dbReference type="CDD" id="cd00063">
    <property type="entry name" value="FN3"/>
    <property type="match status" value="1"/>
</dbReference>
<name>A0A7R7EKP6_9FIRM</name>
<dbReference type="Pfam" id="PF00149">
    <property type="entry name" value="Metallophos"/>
    <property type="match status" value="1"/>
</dbReference>
<dbReference type="Gene3D" id="2.60.40.10">
    <property type="entry name" value="Immunoglobulins"/>
    <property type="match status" value="1"/>
</dbReference>
<dbReference type="GO" id="GO:0046872">
    <property type="term" value="F:metal ion binding"/>
    <property type="evidence" value="ECO:0007669"/>
    <property type="project" value="InterPro"/>
</dbReference>
<evidence type="ECO:0000259" key="4">
    <source>
        <dbReference type="Pfam" id="PF02872"/>
    </source>
</evidence>
<evidence type="ECO:0000256" key="2">
    <source>
        <dbReference type="RuleBase" id="RU362119"/>
    </source>
</evidence>
<dbReference type="PROSITE" id="PS00786">
    <property type="entry name" value="5_NUCLEOTIDASE_2"/>
    <property type="match status" value="1"/>
</dbReference>
<dbReference type="InterPro" id="IPR003961">
    <property type="entry name" value="FN3_dom"/>
</dbReference>
<keyword evidence="6" id="KW-1185">Reference proteome</keyword>
<keyword evidence="2" id="KW-0378">Hydrolase</keyword>
<dbReference type="SUPFAM" id="SSF49265">
    <property type="entry name" value="Fibronectin type III"/>
    <property type="match status" value="1"/>
</dbReference>
<dbReference type="Proteomes" id="UP000595897">
    <property type="component" value="Chromosome"/>
</dbReference>
<dbReference type="SUPFAM" id="SSF56300">
    <property type="entry name" value="Metallo-dependent phosphatases"/>
    <property type="match status" value="1"/>
</dbReference>
<feature type="signal peptide" evidence="2">
    <location>
        <begin position="1"/>
        <end position="28"/>
    </location>
</feature>
<gene>
    <name evidence="5" type="primary">cpdC</name>
    <name evidence="5" type="ORF">bsdtb5_18950</name>
</gene>
<dbReference type="PANTHER" id="PTHR11575:SF6">
    <property type="entry name" value="2',3'-CYCLIC-NUCLEOTIDE 2'-PHOSPHODIESTERASE_3'-NUCLEOTIDASE"/>
    <property type="match status" value="1"/>
</dbReference>
<feature type="domain" description="5'-Nucleotidase C-terminal" evidence="4">
    <location>
        <begin position="350"/>
        <end position="497"/>
    </location>
</feature>
<dbReference type="InterPro" id="IPR013783">
    <property type="entry name" value="Ig-like_fold"/>
</dbReference>
<keyword evidence="2" id="KW-0547">Nucleotide-binding</keyword>
<dbReference type="PRINTS" id="PR01607">
    <property type="entry name" value="APYRASEFAMLY"/>
</dbReference>
<dbReference type="RefSeq" id="WP_271715808.1">
    <property type="nucleotide sequence ID" value="NZ_AP024169.1"/>
</dbReference>
<protein>
    <submittedName>
        <fullName evidence="5">2',3'-cyclic-nucleotide 2'-phosphodiesterase</fullName>
    </submittedName>
</protein>
<dbReference type="InterPro" id="IPR036907">
    <property type="entry name" value="5'-Nucleotdase_C_sf"/>
</dbReference>